<accession>S3DCE8</accession>
<feature type="compositionally biased region" description="Polar residues" evidence="1">
    <location>
        <begin position="137"/>
        <end position="162"/>
    </location>
</feature>
<name>S3DCE8_GLAL2</name>
<feature type="region of interest" description="Disordered" evidence="1">
    <location>
        <begin position="127"/>
        <end position="199"/>
    </location>
</feature>
<gene>
    <name evidence="2" type="ORF">GLAREA_08185</name>
</gene>
<dbReference type="CDD" id="cd14688">
    <property type="entry name" value="bZIP_YAP"/>
    <property type="match status" value="1"/>
</dbReference>
<feature type="compositionally biased region" description="Polar residues" evidence="1">
    <location>
        <begin position="177"/>
        <end position="197"/>
    </location>
</feature>
<dbReference type="Proteomes" id="UP000016922">
    <property type="component" value="Unassembled WGS sequence"/>
</dbReference>
<dbReference type="OrthoDB" id="4505928at2759"/>
<dbReference type="PANTHER" id="PTHR42070">
    <property type="entry name" value="FILAMENT ASSOCIATED PROTEIN, PUTATIVE (AFU_ORTHOLOGUE AFUA_8G06630)-RELATED"/>
    <property type="match status" value="1"/>
</dbReference>
<proteinExistence type="predicted"/>
<dbReference type="PANTHER" id="PTHR42070:SF1">
    <property type="entry name" value="FILAMENT ASSOCIATED PROTEIN, PUTATIVE (AFU_ORTHOLOGUE AFUA_8G06630)-RELATED"/>
    <property type="match status" value="1"/>
</dbReference>
<dbReference type="OMA" id="QNNGSHA"/>
<evidence type="ECO:0008006" key="4">
    <source>
        <dbReference type="Google" id="ProtNLM"/>
    </source>
</evidence>
<evidence type="ECO:0000313" key="2">
    <source>
        <dbReference type="EMBL" id="EPE24333.1"/>
    </source>
</evidence>
<dbReference type="RefSeq" id="XP_008088421.1">
    <property type="nucleotide sequence ID" value="XM_008090230.1"/>
</dbReference>
<evidence type="ECO:0000256" key="1">
    <source>
        <dbReference type="SAM" id="MobiDB-lite"/>
    </source>
</evidence>
<dbReference type="STRING" id="1116229.S3DCE8"/>
<dbReference type="EMBL" id="KE145373">
    <property type="protein sequence ID" value="EPE24333.1"/>
    <property type="molecule type" value="Genomic_DNA"/>
</dbReference>
<dbReference type="eggNOG" id="ENOG502S5YK">
    <property type="taxonomic scope" value="Eukaryota"/>
</dbReference>
<evidence type="ECO:0000313" key="3">
    <source>
        <dbReference type="Proteomes" id="UP000016922"/>
    </source>
</evidence>
<keyword evidence="3" id="KW-1185">Reference proteome</keyword>
<protein>
    <recommendedName>
        <fullName evidence="4">BZIP domain-containing protein</fullName>
    </recommendedName>
</protein>
<dbReference type="KEGG" id="glz:GLAREA_08185"/>
<organism evidence="2 3">
    <name type="scientific">Glarea lozoyensis (strain ATCC 20868 / MF5171)</name>
    <dbReference type="NCBI Taxonomy" id="1116229"/>
    <lineage>
        <taxon>Eukaryota</taxon>
        <taxon>Fungi</taxon>
        <taxon>Dikarya</taxon>
        <taxon>Ascomycota</taxon>
        <taxon>Pezizomycotina</taxon>
        <taxon>Leotiomycetes</taxon>
        <taxon>Helotiales</taxon>
        <taxon>Helotiaceae</taxon>
        <taxon>Glarea</taxon>
    </lineage>
</organism>
<dbReference type="GeneID" id="19467234"/>
<sequence>MSTAAEKANLARIRDNQRRSRARRKEYLQELENSLRQCELQGVEASAEIQTAARKVADENKKLRAMLAHNGIDSDSIELFLTTTPIASGMDCNQHGSITGNSVQALEQSLNMRRKCCTNMSISTTEANIARHKRGESSSSATRSPWNTTTRPESVPQSTNPIIPSERSRSVARPSTADCTGNPEDTSQPNLPRSQPRTAPYVQQVPRNLVANMMPSPSNTQTPDLSPQHFPPTPSYSNFPVISSGENYLQMQSGRQETSIYVPAMNNNLNLNNCSYAADMITVMAGAGADSASVRADLGCLPGMDCDVDNQIVFEVMDRYSGHS</sequence>
<dbReference type="AlphaFoldDB" id="S3DCE8"/>
<reference evidence="2 3" key="1">
    <citation type="journal article" date="2013" name="BMC Genomics">
        <title>Genomics-driven discovery of the pneumocandin biosynthetic gene cluster in the fungus Glarea lozoyensis.</title>
        <authorList>
            <person name="Chen L."/>
            <person name="Yue Q."/>
            <person name="Zhang X."/>
            <person name="Xiang M."/>
            <person name="Wang C."/>
            <person name="Li S."/>
            <person name="Che Y."/>
            <person name="Ortiz-Lopez F.J."/>
            <person name="Bills G.F."/>
            <person name="Liu X."/>
            <person name="An Z."/>
        </authorList>
    </citation>
    <scope>NUCLEOTIDE SEQUENCE [LARGE SCALE GENOMIC DNA]</scope>
    <source>
        <strain evidence="3">ATCC 20868 / MF5171</strain>
    </source>
</reference>
<dbReference type="HOGENOM" id="CLU_771982_0_0_1"/>